<keyword evidence="2" id="KW-1185">Reference proteome</keyword>
<dbReference type="EMBL" id="BLLK01000022">
    <property type="protein sequence ID" value="GFH46532.1"/>
    <property type="molecule type" value="Genomic_DNA"/>
</dbReference>
<dbReference type="Proteomes" id="UP001054902">
    <property type="component" value="Unassembled WGS sequence"/>
</dbReference>
<proteinExistence type="predicted"/>
<dbReference type="SUPFAM" id="SSF52058">
    <property type="entry name" value="L domain-like"/>
    <property type="match status" value="1"/>
</dbReference>
<dbReference type="InterPro" id="IPR032675">
    <property type="entry name" value="LRR_dom_sf"/>
</dbReference>
<evidence type="ECO:0000313" key="2">
    <source>
        <dbReference type="Proteomes" id="UP001054902"/>
    </source>
</evidence>
<gene>
    <name evidence="1" type="ORF">CTEN210_03006</name>
</gene>
<accession>A0AAD3H0V9</accession>
<evidence type="ECO:0000313" key="1">
    <source>
        <dbReference type="EMBL" id="GFH46532.1"/>
    </source>
</evidence>
<dbReference type="InterPro" id="IPR026906">
    <property type="entry name" value="LRR_5"/>
</dbReference>
<dbReference type="Gene3D" id="3.80.10.10">
    <property type="entry name" value="Ribonuclease Inhibitor"/>
    <property type="match status" value="1"/>
</dbReference>
<dbReference type="PANTHER" id="PTHR45661">
    <property type="entry name" value="SURFACE ANTIGEN"/>
    <property type="match status" value="1"/>
</dbReference>
<comment type="caution">
    <text evidence="1">The sequence shown here is derived from an EMBL/GenBank/DDBJ whole genome shotgun (WGS) entry which is preliminary data.</text>
</comment>
<dbReference type="Pfam" id="PF13306">
    <property type="entry name" value="LRR_5"/>
    <property type="match status" value="1"/>
</dbReference>
<name>A0AAD3H0V9_9STRA</name>
<dbReference type="InterPro" id="IPR053139">
    <property type="entry name" value="Surface_bspA-like"/>
</dbReference>
<evidence type="ECO:0008006" key="3">
    <source>
        <dbReference type="Google" id="ProtNLM"/>
    </source>
</evidence>
<dbReference type="AlphaFoldDB" id="A0AAD3H0V9"/>
<reference evidence="1 2" key="1">
    <citation type="journal article" date="2021" name="Sci. Rep.">
        <title>The genome of the diatom Chaetoceros tenuissimus carries an ancient integrated fragment of an extant virus.</title>
        <authorList>
            <person name="Hongo Y."/>
            <person name="Kimura K."/>
            <person name="Takaki Y."/>
            <person name="Yoshida Y."/>
            <person name="Baba S."/>
            <person name="Kobayashi G."/>
            <person name="Nagasaki K."/>
            <person name="Hano T."/>
            <person name="Tomaru Y."/>
        </authorList>
    </citation>
    <scope>NUCLEOTIDE SEQUENCE [LARGE SCALE GENOMIC DNA]</scope>
    <source>
        <strain evidence="1 2">NIES-3715</strain>
    </source>
</reference>
<protein>
    <recommendedName>
        <fullName evidence="3">Leucine-rich repeat domain-containing protein</fullName>
    </recommendedName>
</protein>
<organism evidence="1 2">
    <name type="scientific">Chaetoceros tenuissimus</name>
    <dbReference type="NCBI Taxonomy" id="426638"/>
    <lineage>
        <taxon>Eukaryota</taxon>
        <taxon>Sar</taxon>
        <taxon>Stramenopiles</taxon>
        <taxon>Ochrophyta</taxon>
        <taxon>Bacillariophyta</taxon>
        <taxon>Coscinodiscophyceae</taxon>
        <taxon>Chaetocerotophycidae</taxon>
        <taxon>Chaetocerotales</taxon>
        <taxon>Chaetocerotaceae</taxon>
        <taxon>Chaetoceros</taxon>
    </lineage>
</organism>
<sequence length="278" mass="32775">MRVATVDGLVTLFYDGSERLRNEELHEEWIIAYNDYDQNDENWEDWPLSDECKDYWRQRQSWQQIIVEDGTTTIERETFYRCYNIKRVVFADTVIRIEDGAFSLCRSLNSIELPINLEFIEQYAFCHCDLVSVFVPPRCREIGNAAFHSNQNLTIFNIPPQTEIGYRPVIHTKLFRESSFYKQAIDNDDDIYDNDLDVNILNWIKNVNNDEKYTLHRACSSFQPLDEIIHNIIETRGIGAFAKKNEMGITPSQYLQENPYTDVKEMDVIRGYVMKMMG</sequence>
<dbReference type="PANTHER" id="PTHR45661:SF3">
    <property type="entry name" value="IG-LIKE DOMAIN-CONTAINING PROTEIN"/>
    <property type="match status" value="1"/>
</dbReference>